<evidence type="ECO:0000256" key="1">
    <source>
        <dbReference type="SAM" id="MobiDB-lite"/>
    </source>
</evidence>
<dbReference type="InterPro" id="IPR008984">
    <property type="entry name" value="SMAD_FHA_dom_sf"/>
</dbReference>
<dbReference type="Gene3D" id="2.60.200.20">
    <property type="match status" value="1"/>
</dbReference>
<feature type="domain" description="Type VI secretion system FHA" evidence="3">
    <location>
        <begin position="256"/>
        <end position="431"/>
    </location>
</feature>
<evidence type="ECO:0000313" key="4">
    <source>
        <dbReference type="EMBL" id="SFI08852.1"/>
    </source>
</evidence>
<dbReference type="RefSeq" id="WP_092849528.1">
    <property type="nucleotide sequence ID" value="NZ_FOPY01000017.1"/>
</dbReference>
<organism evidence="4 5">
    <name type="scientific">Modicisalibacter xianhensis</name>
    <dbReference type="NCBI Taxonomy" id="442341"/>
    <lineage>
        <taxon>Bacteria</taxon>
        <taxon>Pseudomonadati</taxon>
        <taxon>Pseudomonadota</taxon>
        <taxon>Gammaproteobacteria</taxon>
        <taxon>Oceanospirillales</taxon>
        <taxon>Halomonadaceae</taxon>
        <taxon>Modicisalibacter</taxon>
    </lineage>
</organism>
<evidence type="ECO:0000313" key="5">
    <source>
        <dbReference type="Proteomes" id="UP000199040"/>
    </source>
</evidence>
<protein>
    <submittedName>
        <fullName evidence="4">FHA domain protein</fullName>
    </submittedName>
</protein>
<dbReference type="STRING" id="442341.SAMN04487959_11737"/>
<dbReference type="SUPFAM" id="SSF49879">
    <property type="entry name" value="SMAD/FHA domain"/>
    <property type="match status" value="1"/>
</dbReference>
<dbReference type="InterPro" id="IPR046883">
    <property type="entry name" value="T6SS_FHA_C"/>
</dbReference>
<dbReference type="AlphaFoldDB" id="A0A1I3FCI0"/>
<dbReference type="InterPro" id="IPR017735">
    <property type="entry name" value="T6SS_FHA"/>
</dbReference>
<evidence type="ECO:0000259" key="3">
    <source>
        <dbReference type="Pfam" id="PF20232"/>
    </source>
</evidence>
<dbReference type="EMBL" id="FOPY01000017">
    <property type="protein sequence ID" value="SFI08852.1"/>
    <property type="molecule type" value="Genomic_DNA"/>
</dbReference>
<evidence type="ECO:0000259" key="2">
    <source>
        <dbReference type="Pfam" id="PF00498"/>
    </source>
</evidence>
<accession>A0A1I3FCI0</accession>
<sequence length="442" mass="49508">MPPTTPVSALTMVVTNSERLEGRSTGSHVFHSEGGTLGSGQGDHWLLQDSHGQIRPAHAEIRLFDGRFCLIDRSGHTFINHATLPIGRDRQVALRDGDELSIGEYRVRIHYGDRQTDPSRQALDALVQLKTPLLEDVSPTGRMTPPRPDHDPLTALGEATPGAVQQDPITALDNCEFTSNQKATSLIDMAPSETLTSTTGQQIKFPSSPGRPHEENDMDPSLLDDLERSVGEQLEDRWQTASRPATTHAGTAPLLRGLGCDLPMRDSEAQQAFLEEAGRTLRATLEGLLQLHQEQSQGRYPLRDRRLQPIEDNPLRLDQNYTDTVGTLFSNQRSPVHLAPPAAVGECLAHQRQHQVAIEDAIGQALSAILDAFAPETMLKRFHAYRRNDHCPEDESGWAWNMYHHYYRELNSDRQRGFEKLFWEVFEQAYDGSIRRQQREGA</sequence>
<keyword evidence="5" id="KW-1185">Reference proteome</keyword>
<name>A0A1I3FCI0_9GAMM</name>
<dbReference type="NCBIfam" id="TIGR03354">
    <property type="entry name" value="VI_FHA"/>
    <property type="match status" value="1"/>
</dbReference>
<dbReference type="InterPro" id="IPR000253">
    <property type="entry name" value="FHA_dom"/>
</dbReference>
<proteinExistence type="predicted"/>
<reference evidence="4 5" key="1">
    <citation type="submission" date="2016-10" db="EMBL/GenBank/DDBJ databases">
        <authorList>
            <person name="de Groot N.N."/>
        </authorList>
    </citation>
    <scope>NUCLEOTIDE SEQUENCE [LARGE SCALE GENOMIC DNA]</scope>
    <source>
        <strain evidence="4 5">CGMCC 1.6848</strain>
    </source>
</reference>
<feature type="compositionally biased region" description="Polar residues" evidence="1">
    <location>
        <begin position="193"/>
        <end position="205"/>
    </location>
</feature>
<dbReference type="Proteomes" id="UP000199040">
    <property type="component" value="Unassembled WGS sequence"/>
</dbReference>
<feature type="region of interest" description="Disordered" evidence="1">
    <location>
        <begin position="134"/>
        <end position="158"/>
    </location>
</feature>
<feature type="domain" description="FHA" evidence="2">
    <location>
        <begin position="36"/>
        <end position="103"/>
    </location>
</feature>
<dbReference type="CDD" id="cd00060">
    <property type="entry name" value="FHA"/>
    <property type="match status" value="1"/>
</dbReference>
<dbReference type="Pfam" id="PF20232">
    <property type="entry name" value="T6SS_FHA_C"/>
    <property type="match status" value="1"/>
</dbReference>
<gene>
    <name evidence="4" type="ORF">SAMN04487959_11737</name>
</gene>
<dbReference type="Pfam" id="PF00498">
    <property type="entry name" value="FHA"/>
    <property type="match status" value="1"/>
</dbReference>
<feature type="region of interest" description="Disordered" evidence="1">
    <location>
        <begin position="191"/>
        <end position="221"/>
    </location>
</feature>